<accession>A0ABU1AX07</accession>
<proteinExistence type="predicted"/>
<dbReference type="Pfam" id="PF13174">
    <property type="entry name" value="TPR_6"/>
    <property type="match status" value="1"/>
</dbReference>
<evidence type="ECO:0000256" key="1">
    <source>
        <dbReference type="SAM" id="SignalP"/>
    </source>
</evidence>
<organism evidence="2 3">
    <name type="scientific">Thalassobacterium maritimum</name>
    <dbReference type="NCBI Taxonomy" id="3041265"/>
    <lineage>
        <taxon>Bacteria</taxon>
        <taxon>Pseudomonadati</taxon>
        <taxon>Verrucomicrobiota</taxon>
        <taxon>Opitutia</taxon>
        <taxon>Puniceicoccales</taxon>
        <taxon>Coraliomargaritaceae</taxon>
        <taxon>Thalassobacterium</taxon>
    </lineage>
</organism>
<evidence type="ECO:0000313" key="2">
    <source>
        <dbReference type="EMBL" id="MDQ8208693.1"/>
    </source>
</evidence>
<dbReference type="Gene3D" id="1.25.40.10">
    <property type="entry name" value="Tetratricopeptide repeat domain"/>
    <property type="match status" value="2"/>
</dbReference>
<dbReference type="Proteomes" id="UP001225316">
    <property type="component" value="Unassembled WGS sequence"/>
</dbReference>
<dbReference type="EMBL" id="JARXHW010000037">
    <property type="protein sequence ID" value="MDQ8208693.1"/>
    <property type="molecule type" value="Genomic_DNA"/>
</dbReference>
<feature type="signal peptide" evidence="1">
    <location>
        <begin position="1"/>
        <end position="25"/>
    </location>
</feature>
<keyword evidence="3" id="KW-1185">Reference proteome</keyword>
<protein>
    <submittedName>
        <fullName evidence="2">Tetratricopeptide repeat protein</fullName>
    </submittedName>
</protein>
<sequence>MNPHKLIRCALILSVVTLLWTTGCAPESESSSTEATQDPLETGISELRAFNFNQAHAILLEHAQHISPEDLDWPLATYSLALATWHQAPSTQQGIDDAKVLFHALVEKAPQHNLAASALIDLGRIAEFSQADDAAAQAQAYYKRVQDKFPGTEMAVRASLLEAQSLARSFDEQQVKQAIQLLEKLTKEQAGSQWIGTIEQYIAHLYAFYLDELEPAITHYSAAKEFGFPRSSDTDLSLWQLGLWQQEAKQDLAAAETFTELVEEHPRSVYGSVARKRIIEIAKQHPEANITIPELAEVRLGR</sequence>
<dbReference type="PROSITE" id="PS51257">
    <property type="entry name" value="PROKAR_LIPOPROTEIN"/>
    <property type="match status" value="1"/>
</dbReference>
<dbReference type="InterPro" id="IPR011990">
    <property type="entry name" value="TPR-like_helical_dom_sf"/>
</dbReference>
<comment type="caution">
    <text evidence="2">The sequence shown here is derived from an EMBL/GenBank/DDBJ whole genome shotgun (WGS) entry which is preliminary data.</text>
</comment>
<gene>
    <name evidence="2" type="ORF">QEH52_14295</name>
</gene>
<name>A0ABU1AX07_9BACT</name>
<reference evidence="2 3" key="1">
    <citation type="submission" date="2023-04" db="EMBL/GenBank/DDBJ databases">
        <title>A novel bacteria isolated from coastal sediment.</title>
        <authorList>
            <person name="Liu X.-J."/>
            <person name="Du Z.-J."/>
        </authorList>
    </citation>
    <scope>NUCLEOTIDE SEQUENCE [LARGE SCALE GENOMIC DNA]</scope>
    <source>
        <strain evidence="2 3">SDUM461003</strain>
    </source>
</reference>
<evidence type="ECO:0000313" key="3">
    <source>
        <dbReference type="Proteomes" id="UP001225316"/>
    </source>
</evidence>
<keyword evidence="1" id="KW-0732">Signal</keyword>
<dbReference type="InterPro" id="IPR019734">
    <property type="entry name" value="TPR_rpt"/>
</dbReference>
<dbReference type="RefSeq" id="WP_308951337.1">
    <property type="nucleotide sequence ID" value="NZ_JARXHW010000037.1"/>
</dbReference>
<feature type="chain" id="PRO_5045291261" evidence="1">
    <location>
        <begin position="26"/>
        <end position="302"/>
    </location>
</feature>